<feature type="compositionally biased region" description="Basic and acidic residues" evidence="1">
    <location>
        <begin position="217"/>
        <end position="237"/>
    </location>
</feature>
<dbReference type="InterPro" id="IPR014717">
    <property type="entry name" value="Transl_elong_EF1B/ribsomal_bS6"/>
</dbReference>
<evidence type="ECO:0000313" key="4">
    <source>
        <dbReference type="Proteomes" id="UP000027192"/>
    </source>
</evidence>
<evidence type="ECO:0000313" key="3">
    <source>
        <dbReference type="EMBL" id="KDM90602.1"/>
    </source>
</evidence>
<keyword evidence="2" id="KW-0812">Transmembrane</keyword>
<accession>A0A066RSD6</accession>
<evidence type="ECO:0000256" key="1">
    <source>
        <dbReference type="SAM" id="MobiDB-lite"/>
    </source>
</evidence>
<dbReference type="Proteomes" id="UP000027192">
    <property type="component" value="Unassembled WGS sequence"/>
</dbReference>
<dbReference type="GO" id="GO:0043683">
    <property type="term" value="P:type IV pilus assembly"/>
    <property type="evidence" value="ECO:0007669"/>
    <property type="project" value="InterPro"/>
</dbReference>
<evidence type="ECO:0000256" key="2">
    <source>
        <dbReference type="SAM" id="Phobius"/>
    </source>
</evidence>
<gene>
    <name evidence="3" type="ORF">EA58_15945</name>
</gene>
<evidence type="ECO:0008006" key="5">
    <source>
        <dbReference type="Google" id="ProtNLM"/>
    </source>
</evidence>
<protein>
    <recommendedName>
        <fullName evidence="5">Pilus assembly protein PilO</fullName>
    </recommendedName>
</protein>
<dbReference type="PANTHER" id="PTHR39555:SF1">
    <property type="entry name" value="TYPE IV PILUS INNER MEMBRANE COMPONENT PILO"/>
    <property type="match status" value="1"/>
</dbReference>
<feature type="region of interest" description="Disordered" evidence="1">
    <location>
        <begin position="204"/>
        <end position="244"/>
    </location>
</feature>
<proteinExistence type="predicted"/>
<dbReference type="GO" id="GO:0043107">
    <property type="term" value="P:type IV pilus-dependent motility"/>
    <property type="evidence" value="ECO:0007669"/>
    <property type="project" value="InterPro"/>
</dbReference>
<organism evidence="3 4">
    <name type="scientific">Photobacterium galatheae</name>
    <dbReference type="NCBI Taxonomy" id="1654360"/>
    <lineage>
        <taxon>Bacteria</taxon>
        <taxon>Pseudomonadati</taxon>
        <taxon>Pseudomonadota</taxon>
        <taxon>Gammaproteobacteria</taxon>
        <taxon>Vibrionales</taxon>
        <taxon>Vibrionaceae</taxon>
        <taxon>Photobacterium</taxon>
    </lineage>
</organism>
<dbReference type="EMBL" id="JMIB01000030">
    <property type="protein sequence ID" value="KDM90602.1"/>
    <property type="molecule type" value="Genomic_DNA"/>
</dbReference>
<dbReference type="STRING" id="1654360.EA58_15945"/>
<keyword evidence="4" id="KW-1185">Reference proteome</keyword>
<dbReference type="Pfam" id="PF04350">
    <property type="entry name" value="PilO"/>
    <property type="match status" value="1"/>
</dbReference>
<comment type="caution">
    <text evidence="3">The sequence shown here is derived from an EMBL/GenBank/DDBJ whole genome shotgun (WGS) entry which is preliminary data.</text>
</comment>
<sequence>MTDWRDLTVETLPDWPLRYQVVACLLAHVVVLTLGQWWLLSPLQVQRSQLTLQVSALEGQVRHQQVKADSLPELQAQTQQLQAEYRQQQRRLPGAAEWMTVLHDIQSAGTRSGVQLQGLKWQKSQVHEAFVIQPVQFELSGSYVAIGQFFAMLAAKQWLLVVETLEIQPDAQVPGLLKAQGLAQLYQAANAGLPESLRRENLRRENIGSENIGSENLGRESLDGESLGRDSIARDSDSAFGGIQ</sequence>
<feature type="transmembrane region" description="Helical" evidence="2">
    <location>
        <begin position="20"/>
        <end position="40"/>
    </location>
</feature>
<keyword evidence="2" id="KW-1133">Transmembrane helix</keyword>
<dbReference type="RefSeq" id="WP_036754604.1">
    <property type="nucleotide sequence ID" value="NZ_JAGSGC010000013.1"/>
</dbReference>
<dbReference type="OrthoDB" id="9802133at2"/>
<dbReference type="PANTHER" id="PTHR39555">
    <property type="entry name" value="FIMBRIAL ASSEMBLY PROTEIN PILO-LIKE PROTEIN-RELATED"/>
    <property type="match status" value="1"/>
</dbReference>
<name>A0A066RSD6_9GAMM</name>
<dbReference type="Gene3D" id="3.30.70.60">
    <property type="match status" value="1"/>
</dbReference>
<dbReference type="InterPro" id="IPR007445">
    <property type="entry name" value="PilO"/>
</dbReference>
<keyword evidence="2" id="KW-0472">Membrane</keyword>
<dbReference type="AlphaFoldDB" id="A0A066RSD6"/>
<reference evidence="3 4" key="1">
    <citation type="submission" date="2014-04" db="EMBL/GenBank/DDBJ databases">
        <title>Draft genome sequence of Photobacterium halotolerans S2753: a solonamide, ngercheumicin and holomycin producer.</title>
        <authorList>
            <person name="Machado H.R."/>
            <person name="Gram L."/>
        </authorList>
    </citation>
    <scope>NUCLEOTIDE SEQUENCE [LARGE SCALE GENOMIC DNA]</scope>
    <source>
        <strain evidence="3 4">S2753</strain>
    </source>
</reference>